<keyword evidence="2" id="KW-1003">Cell membrane</keyword>
<dbReference type="RefSeq" id="WP_007277219.1">
    <property type="nucleotide sequence ID" value="NZ_ABCK01000003.1"/>
</dbReference>
<evidence type="ECO:0000256" key="3">
    <source>
        <dbReference type="ARBA" id="ARBA00022692"/>
    </source>
</evidence>
<evidence type="ECO:0000256" key="1">
    <source>
        <dbReference type="ARBA" id="ARBA00004651"/>
    </source>
</evidence>
<evidence type="ECO:0000256" key="5">
    <source>
        <dbReference type="ARBA" id="ARBA00023136"/>
    </source>
</evidence>
<dbReference type="InterPro" id="IPR005495">
    <property type="entry name" value="LptG/LptF_permease"/>
</dbReference>
<protein>
    <submittedName>
        <fullName evidence="7">Permease YjgP/YjgQ</fullName>
    </submittedName>
</protein>
<dbReference type="GO" id="GO:0043190">
    <property type="term" value="C:ATP-binding cassette (ABC) transporter complex"/>
    <property type="evidence" value="ECO:0007669"/>
    <property type="project" value="TreeGrafter"/>
</dbReference>
<keyword evidence="5 6" id="KW-0472">Membrane</keyword>
<evidence type="ECO:0000313" key="7">
    <source>
        <dbReference type="EMBL" id="EDM28917.1"/>
    </source>
</evidence>
<evidence type="ECO:0000256" key="4">
    <source>
        <dbReference type="ARBA" id="ARBA00022989"/>
    </source>
</evidence>
<reference evidence="7 8" key="1">
    <citation type="journal article" date="2010" name="J. Bacteriol.">
        <title>Genome sequence of Lentisphaera araneosa HTCC2155T, the type species of the order Lentisphaerales in the phylum Lentisphaerae.</title>
        <authorList>
            <person name="Thrash J.C."/>
            <person name="Cho J.C."/>
            <person name="Vergin K.L."/>
            <person name="Morris R.M."/>
            <person name="Giovannoni S.J."/>
        </authorList>
    </citation>
    <scope>NUCLEOTIDE SEQUENCE [LARGE SCALE GENOMIC DNA]</scope>
    <source>
        <strain evidence="7 8">HTCC2155</strain>
    </source>
</reference>
<dbReference type="GO" id="GO:0015920">
    <property type="term" value="P:lipopolysaccharide transport"/>
    <property type="evidence" value="ECO:0007669"/>
    <property type="project" value="TreeGrafter"/>
</dbReference>
<feature type="transmembrane region" description="Helical" evidence="6">
    <location>
        <begin position="276"/>
        <end position="295"/>
    </location>
</feature>
<feature type="transmembrane region" description="Helical" evidence="6">
    <location>
        <begin position="337"/>
        <end position="356"/>
    </location>
</feature>
<dbReference type="EMBL" id="ABCK01000003">
    <property type="protein sequence ID" value="EDM28917.1"/>
    <property type="molecule type" value="Genomic_DNA"/>
</dbReference>
<organism evidence="7 8">
    <name type="scientific">Lentisphaera araneosa HTCC2155</name>
    <dbReference type="NCBI Taxonomy" id="313628"/>
    <lineage>
        <taxon>Bacteria</taxon>
        <taxon>Pseudomonadati</taxon>
        <taxon>Lentisphaerota</taxon>
        <taxon>Lentisphaeria</taxon>
        <taxon>Lentisphaerales</taxon>
        <taxon>Lentisphaeraceae</taxon>
        <taxon>Lentisphaera</taxon>
    </lineage>
</organism>
<evidence type="ECO:0000313" key="8">
    <source>
        <dbReference type="Proteomes" id="UP000004947"/>
    </source>
</evidence>
<dbReference type="AlphaFoldDB" id="A6DH34"/>
<proteinExistence type="predicted"/>
<feature type="transmembrane region" description="Helical" evidence="6">
    <location>
        <begin position="307"/>
        <end position="325"/>
    </location>
</feature>
<dbReference type="STRING" id="313628.LNTAR_13912"/>
<sequence length="358" mass="40701">MFFSILSRYIMRSMLLPFVCCICGFIFIFFIANVQDDLSDMLKLDNTKDIIIYYFLLIPDKFTYIAPMSLLLATIYCFSSLNRNHEVIAMRSAGLSLTKLSAPIYLFSVLVGISLYLSSQYLEPYCRLKTFELNTRAESMDRSHEFHIFTAFDGKQKRKWAVSSDEDNNFSAIQILEYDENNNLTREIEALSGEFNSEIGWNFKNVSIAEFSEDHRIKKIEKHDNYLRNDIKDDPIILSNIDELKGTPSIAQIKSELNSGRPVDTKRKAFLETRQYSLIFSPFSCLIGVLLGIPLATSSQRSPGMSAASRAIGIMLVYYIINSAFTNLGRNDILPPMMAAGIGTFIFISFGLFTSLKD</sequence>
<comment type="subcellular location">
    <subcellularLocation>
        <location evidence="1">Cell membrane</location>
        <topology evidence="1">Multi-pass membrane protein</topology>
    </subcellularLocation>
</comment>
<keyword evidence="3 6" id="KW-0812">Transmembrane</keyword>
<comment type="caution">
    <text evidence="7">The sequence shown here is derived from an EMBL/GenBank/DDBJ whole genome shotgun (WGS) entry which is preliminary data.</text>
</comment>
<dbReference type="PANTHER" id="PTHR33529:SF6">
    <property type="entry name" value="YJGP_YJGQ FAMILY PERMEASE"/>
    <property type="match status" value="1"/>
</dbReference>
<dbReference type="OrthoDB" id="9780716at2"/>
<evidence type="ECO:0000256" key="2">
    <source>
        <dbReference type="ARBA" id="ARBA00022475"/>
    </source>
</evidence>
<dbReference type="eggNOG" id="COG0795">
    <property type="taxonomic scope" value="Bacteria"/>
</dbReference>
<accession>A6DH34</accession>
<dbReference type="Pfam" id="PF03739">
    <property type="entry name" value="LptF_LptG"/>
    <property type="match status" value="1"/>
</dbReference>
<dbReference type="PANTHER" id="PTHR33529">
    <property type="entry name" value="SLR0882 PROTEIN-RELATED"/>
    <property type="match status" value="1"/>
</dbReference>
<dbReference type="Proteomes" id="UP000004947">
    <property type="component" value="Unassembled WGS sequence"/>
</dbReference>
<feature type="transmembrane region" description="Helical" evidence="6">
    <location>
        <begin position="12"/>
        <end position="32"/>
    </location>
</feature>
<name>A6DH34_9BACT</name>
<keyword evidence="4 6" id="KW-1133">Transmembrane helix</keyword>
<feature type="transmembrane region" description="Helical" evidence="6">
    <location>
        <begin position="52"/>
        <end position="79"/>
    </location>
</feature>
<gene>
    <name evidence="7" type="ORF">LNTAR_13912</name>
</gene>
<keyword evidence="8" id="KW-1185">Reference proteome</keyword>
<evidence type="ECO:0000256" key="6">
    <source>
        <dbReference type="SAM" id="Phobius"/>
    </source>
</evidence>